<proteinExistence type="predicted"/>
<protein>
    <submittedName>
        <fullName evidence="2">Uncharacterized protein</fullName>
    </submittedName>
</protein>
<name>A0A8K0UKA9_9AGAR</name>
<comment type="caution">
    <text evidence="2">The sequence shown here is derived from an EMBL/GenBank/DDBJ whole genome shotgun (WGS) entry which is preliminary data.</text>
</comment>
<reference evidence="2" key="1">
    <citation type="journal article" date="2021" name="New Phytol.">
        <title>Evolutionary innovations through gain and loss of genes in the ectomycorrhizal Boletales.</title>
        <authorList>
            <person name="Wu G."/>
            <person name="Miyauchi S."/>
            <person name="Morin E."/>
            <person name="Kuo A."/>
            <person name="Drula E."/>
            <person name="Varga T."/>
            <person name="Kohler A."/>
            <person name="Feng B."/>
            <person name="Cao Y."/>
            <person name="Lipzen A."/>
            <person name="Daum C."/>
            <person name="Hundley H."/>
            <person name="Pangilinan J."/>
            <person name="Johnson J."/>
            <person name="Barry K."/>
            <person name="LaButti K."/>
            <person name="Ng V."/>
            <person name="Ahrendt S."/>
            <person name="Min B."/>
            <person name="Choi I.G."/>
            <person name="Park H."/>
            <person name="Plett J.M."/>
            <person name="Magnuson J."/>
            <person name="Spatafora J.W."/>
            <person name="Nagy L.G."/>
            <person name="Henrissat B."/>
            <person name="Grigoriev I.V."/>
            <person name="Yang Z.L."/>
            <person name="Xu J."/>
            <person name="Martin F.M."/>
        </authorList>
    </citation>
    <scope>NUCLEOTIDE SEQUENCE</scope>
    <source>
        <strain evidence="2">KKN 215</strain>
    </source>
</reference>
<evidence type="ECO:0000313" key="3">
    <source>
        <dbReference type="Proteomes" id="UP000813824"/>
    </source>
</evidence>
<sequence>MLLRPRGAVFGFFFSRCFYVWVTAFFARGGERERGIDRKMSGNVLRVWFRRGAHTIACTQSTRCGDDDDDDRRRQYSSLRRKADRVGPAEAGRMRLDVAPSLVRARDLLNSPITSVSSRHMLPFPPIHMTPPGSPTQWSTMPTCHVPQRNKTECCP</sequence>
<dbReference type="Proteomes" id="UP000813824">
    <property type="component" value="Unassembled WGS sequence"/>
</dbReference>
<keyword evidence="1" id="KW-0472">Membrane</keyword>
<evidence type="ECO:0000256" key="1">
    <source>
        <dbReference type="SAM" id="Phobius"/>
    </source>
</evidence>
<organism evidence="2 3">
    <name type="scientific">Cristinia sonorae</name>
    <dbReference type="NCBI Taxonomy" id="1940300"/>
    <lineage>
        <taxon>Eukaryota</taxon>
        <taxon>Fungi</taxon>
        <taxon>Dikarya</taxon>
        <taxon>Basidiomycota</taxon>
        <taxon>Agaricomycotina</taxon>
        <taxon>Agaricomycetes</taxon>
        <taxon>Agaricomycetidae</taxon>
        <taxon>Agaricales</taxon>
        <taxon>Pleurotineae</taxon>
        <taxon>Stephanosporaceae</taxon>
        <taxon>Cristinia</taxon>
    </lineage>
</organism>
<feature type="transmembrane region" description="Helical" evidence="1">
    <location>
        <begin position="12"/>
        <end position="30"/>
    </location>
</feature>
<keyword evidence="1" id="KW-0812">Transmembrane</keyword>
<accession>A0A8K0UKA9</accession>
<dbReference type="AlphaFoldDB" id="A0A8K0UKA9"/>
<dbReference type="EMBL" id="JAEVFJ010000027">
    <property type="protein sequence ID" value="KAH8093906.1"/>
    <property type="molecule type" value="Genomic_DNA"/>
</dbReference>
<keyword evidence="3" id="KW-1185">Reference proteome</keyword>
<keyword evidence="1" id="KW-1133">Transmembrane helix</keyword>
<gene>
    <name evidence="2" type="ORF">BXZ70DRAFT_370459</name>
</gene>
<evidence type="ECO:0000313" key="2">
    <source>
        <dbReference type="EMBL" id="KAH8093906.1"/>
    </source>
</evidence>